<evidence type="ECO:0000256" key="1">
    <source>
        <dbReference type="SAM" id="MobiDB-lite"/>
    </source>
</evidence>
<feature type="transmembrane region" description="Helical" evidence="2">
    <location>
        <begin position="50"/>
        <end position="68"/>
    </location>
</feature>
<evidence type="ECO:0000313" key="3">
    <source>
        <dbReference type="EMBL" id="NJC24171.1"/>
    </source>
</evidence>
<keyword evidence="4" id="KW-1185">Reference proteome</keyword>
<feature type="transmembrane region" description="Helical" evidence="2">
    <location>
        <begin position="307"/>
        <end position="328"/>
    </location>
</feature>
<accession>A0A846S160</accession>
<reference evidence="3 4" key="1">
    <citation type="submission" date="2020-03" db="EMBL/GenBank/DDBJ databases">
        <title>Sequencing the genomes of 1000 actinobacteria strains.</title>
        <authorList>
            <person name="Klenk H.-P."/>
        </authorList>
    </citation>
    <scope>NUCLEOTIDE SEQUENCE [LARGE SCALE GENOMIC DNA]</scope>
    <source>
        <strain evidence="3 4">DSM 16403</strain>
    </source>
</reference>
<dbReference type="Proteomes" id="UP000547458">
    <property type="component" value="Unassembled WGS sequence"/>
</dbReference>
<feature type="transmembrane region" description="Helical" evidence="2">
    <location>
        <begin position="384"/>
        <end position="403"/>
    </location>
</feature>
<feature type="transmembrane region" description="Helical" evidence="2">
    <location>
        <begin position="335"/>
        <end position="352"/>
    </location>
</feature>
<organism evidence="3 4">
    <name type="scientific">Arthrobacter pigmenti</name>
    <dbReference type="NCBI Taxonomy" id="271432"/>
    <lineage>
        <taxon>Bacteria</taxon>
        <taxon>Bacillati</taxon>
        <taxon>Actinomycetota</taxon>
        <taxon>Actinomycetes</taxon>
        <taxon>Micrococcales</taxon>
        <taxon>Micrococcaceae</taxon>
        <taxon>Arthrobacter</taxon>
    </lineage>
</organism>
<evidence type="ECO:0000313" key="4">
    <source>
        <dbReference type="Proteomes" id="UP000547458"/>
    </source>
</evidence>
<keyword evidence="2" id="KW-1133">Transmembrane helix</keyword>
<sequence length="484" mass="52267">MEHEENGRRPASISVPSRMDPLLRRLTEGVGGPLGKHAAPGRVRSWPFPVGRVLVLLTTTAALLAVLVKNPCRVDGWVRPEQFYRACYSDWSEAFQFQGLGRGSFPIFDDASTYDEPALQALFAGIVSLLIPASDPVRAEPVVQFFDVNAVLITAAWVGTVIATLRLASRRPWDAAIVAVAPIAIFTATSSWTMVAVLLGVLGSLAFAKDRFVLAGVLLGIGAGFSVHVLLIYGAVVLLTVRTGLWRPSLFTGVGLAVTWILTALSLGTGAPSWEYDPARIDVSSSVWASYNLLAERVGAPVLATEAVGVAAVVGFLALSVLVVLLVLRAPRRPRLPQVAFLLVGALVLVLPDYRPAFTLWLLPLLALSYVDWRMFIGWQVVEVLHWWAYWLFIAREASSGAVENNIDSPFYAAAILARVGVTAYLMYRVAEHMLQPAFDPVRRFDIDDPAGGPFNGAPDRARSAPVGLEPSAPTPNTGPKDPT</sequence>
<feature type="transmembrane region" description="Helical" evidence="2">
    <location>
        <begin position="148"/>
        <end position="168"/>
    </location>
</feature>
<dbReference type="EMBL" id="JAATJL010000001">
    <property type="protein sequence ID" value="NJC24171.1"/>
    <property type="molecule type" value="Genomic_DNA"/>
</dbReference>
<keyword evidence="2" id="KW-0472">Membrane</keyword>
<name>A0A846S160_9MICC</name>
<dbReference type="AlphaFoldDB" id="A0A846S160"/>
<gene>
    <name evidence="3" type="ORF">BJ994_003247</name>
</gene>
<keyword evidence="2" id="KW-0812">Transmembrane</keyword>
<dbReference type="RefSeq" id="WP_167995455.1">
    <property type="nucleotide sequence ID" value="NZ_JAATJL010000001.1"/>
</dbReference>
<evidence type="ECO:0000256" key="2">
    <source>
        <dbReference type="SAM" id="Phobius"/>
    </source>
</evidence>
<feature type="transmembrane region" description="Helical" evidence="2">
    <location>
        <begin position="175"/>
        <end position="206"/>
    </location>
</feature>
<comment type="caution">
    <text evidence="3">The sequence shown here is derived from an EMBL/GenBank/DDBJ whole genome shotgun (WGS) entry which is preliminary data.</text>
</comment>
<feature type="transmembrane region" description="Helical" evidence="2">
    <location>
        <begin position="250"/>
        <end position="268"/>
    </location>
</feature>
<proteinExistence type="predicted"/>
<feature type="transmembrane region" description="Helical" evidence="2">
    <location>
        <begin position="212"/>
        <end position="238"/>
    </location>
</feature>
<feature type="region of interest" description="Disordered" evidence="1">
    <location>
        <begin position="450"/>
        <end position="484"/>
    </location>
</feature>
<protein>
    <submittedName>
        <fullName evidence="3">Phage shock protein PspC (Stress-responsive transcriptional regulator)</fullName>
    </submittedName>
</protein>